<accession>A0ABZ0J0G6</accession>
<protein>
    <submittedName>
        <fullName evidence="1">DUF4160 domain-containing protein</fullName>
    </submittedName>
</protein>
<dbReference type="Pfam" id="PF13711">
    <property type="entry name" value="DUF4160"/>
    <property type="match status" value="1"/>
</dbReference>
<name>A0ABZ0J0G6_9BURK</name>
<evidence type="ECO:0000313" key="2">
    <source>
        <dbReference type="Proteomes" id="UP001303211"/>
    </source>
</evidence>
<dbReference type="InterPro" id="IPR025427">
    <property type="entry name" value="DUF4160"/>
</dbReference>
<organism evidence="1 2">
    <name type="scientific">Diaphorobacter limosus</name>
    <dbReference type="NCBI Taxonomy" id="3036128"/>
    <lineage>
        <taxon>Bacteria</taxon>
        <taxon>Pseudomonadati</taxon>
        <taxon>Pseudomonadota</taxon>
        <taxon>Betaproteobacteria</taxon>
        <taxon>Burkholderiales</taxon>
        <taxon>Comamonadaceae</taxon>
        <taxon>Diaphorobacter</taxon>
    </lineage>
</organism>
<evidence type="ECO:0000313" key="1">
    <source>
        <dbReference type="EMBL" id="WOO31737.1"/>
    </source>
</evidence>
<dbReference type="RefSeq" id="WP_317701211.1">
    <property type="nucleotide sequence ID" value="NZ_CP136921.1"/>
</dbReference>
<sequence>MPPHLHVVMADRRDALVDLTTLAVTSRTLRASEIADALAWIEANRAYCVQVFKECNP</sequence>
<gene>
    <name evidence="1" type="ORF">P4826_15185</name>
</gene>
<reference evidence="1 2" key="1">
    <citation type="submission" date="2023-03" db="EMBL/GenBank/DDBJ databases">
        <title>Diaphorobacter basophil sp. nov., isolated from a sewage-treatment plant.</title>
        <authorList>
            <person name="Yang K."/>
        </authorList>
    </citation>
    <scope>NUCLEOTIDE SEQUENCE [LARGE SCALE GENOMIC DNA]</scope>
    <source>
        <strain evidence="1 2">Y-1</strain>
    </source>
</reference>
<dbReference type="Proteomes" id="UP001303211">
    <property type="component" value="Chromosome"/>
</dbReference>
<proteinExistence type="predicted"/>
<keyword evidence="2" id="KW-1185">Reference proteome</keyword>
<dbReference type="EMBL" id="CP136921">
    <property type="protein sequence ID" value="WOO31737.1"/>
    <property type="molecule type" value="Genomic_DNA"/>
</dbReference>